<dbReference type="InterPro" id="IPR007310">
    <property type="entry name" value="Aerobactin_biosyn_IucA/IucC_N"/>
</dbReference>
<evidence type="ECO:0000313" key="7">
    <source>
        <dbReference type="Proteomes" id="UP000502136"/>
    </source>
</evidence>
<reference evidence="6 7" key="1">
    <citation type="submission" date="2020-04" db="EMBL/GenBank/DDBJ databases">
        <title>Novel Paenibacillus strain UniB2 isolated from commercial digestive syrup.</title>
        <authorList>
            <person name="Thorat V."/>
            <person name="Kirdat K."/>
            <person name="Tiwarekar B."/>
            <person name="Yadav A."/>
        </authorList>
    </citation>
    <scope>NUCLEOTIDE SEQUENCE [LARGE SCALE GENOMIC DNA]</scope>
    <source>
        <strain evidence="6 7">UniB2</strain>
    </source>
</reference>
<dbReference type="Gene3D" id="6.10.250.3370">
    <property type="match status" value="1"/>
</dbReference>
<dbReference type="Proteomes" id="UP000502136">
    <property type="component" value="Chromosome"/>
</dbReference>
<feature type="region of interest" description="Disordered" evidence="3">
    <location>
        <begin position="1"/>
        <end position="63"/>
    </location>
</feature>
<dbReference type="Gene3D" id="1.10.510.40">
    <property type="match status" value="1"/>
</dbReference>
<dbReference type="Pfam" id="PF04183">
    <property type="entry name" value="IucA_IucC"/>
    <property type="match status" value="1"/>
</dbReference>
<proteinExistence type="inferred from homology"/>
<evidence type="ECO:0000259" key="5">
    <source>
        <dbReference type="Pfam" id="PF06276"/>
    </source>
</evidence>
<keyword evidence="7" id="KW-1185">Reference proteome</keyword>
<sequence length="680" mass="77152">MMPDRQLDDGMRLEEQMRQRERSRHDEHVHENERWMQGEPVRQDELGRRDEHLPSAPASRQDELVQQALRSPAYDKVGERMRRQLAESMLFERLVPYEELPAEGGPEGRPRLLFSLRGTDRNGASVSYEAEGRRTATFGRIRLDGPVRRRSAGGAAEGTPLGMMMAELLRGTDVEPDSLAAFIRELEETRLKDAIYRYGHPSPVAALRELPYRELETELGEGHPYHPSYKSRVGFDYADNFRYGPEYRPELRLLWAAVRDDGWLHRACAPELSLESLVREELGEETVEAFRARLRGLGHDPDAYALLPVHPWQWRHRIARALADPIREGTIVLLGEGGDLYAPQQSIRTMTNRSRPERPYAKLAMSLVNTSASRYLSPHSVASAPQTSRWLSGMIAGDGYLRDEARLVLLEEFAGVVYDPPPADESVEPDIYGVLACLWRESLEPKLEAGEQAAPFNALFAEDADGTFIGPWLERYGVRRWTRRLLEVSLLPAAHLLVAHGVALESHGQNMALLHRGGWPERSALKDVHEGFYYHPPLLAEPQACPDYRSIHENFGLAAPNALFEQDDPASVRDTLLDALLLFNLGELSWMLERRHGFAEEAFWELAAERLDAHFERFPQLAQRLAAFDPFTPTSRVEALTKGRLFPDPAATYCHEAPNPLAAARHRIQERKAMLHVQPI</sequence>
<evidence type="ECO:0000256" key="1">
    <source>
        <dbReference type="ARBA" id="ARBA00004924"/>
    </source>
</evidence>
<dbReference type="GO" id="GO:0016881">
    <property type="term" value="F:acid-amino acid ligase activity"/>
    <property type="evidence" value="ECO:0007669"/>
    <property type="project" value="UniProtKB-ARBA"/>
</dbReference>
<dbReference type="AlphaFoldDB" id="A0A6H2GZI5"/>
<organism evidence="6 7">
    <name type="scientific">Paenibacillus albicereus</name>
    <dbReference type="NCBI Taxonomy" id="2726185"/>
    <lineage>
        <taxon>Bacteria</taxon>
        <taxon>Bacillati</taxon>
        <taxon>Bacillota</taxon>
        <taxon>Bacilli</taxon>
        <taxon>Bacillales</taxon>
        <taxon>Paenibacillaceae</taxon>
        <taxon>Paenibacillus</taxon>
    </lineage>
</organism>
<dbReference type="EMBL" id="CP051428">
    <property type="protein sequence ID" value="QJC52812.1"/>
    <property type="molecule type" value="Genomic_DNA"/>
</dbReference>
<protein>
    <submittedName>
        <fullName evidence="6">Siderophore biosynthesis protein</fullName>
    </submittedName>
</protein>
<name>A0A6H2GZI5_9BACL</name>
<evidence type="ECO:0000259" key="4">
    <source>
        <dbReference type="Pfam" id="PF04183"/>
    </source>
</evidence>
<evidence type="ECO:0000313" key="6">
    <source>
        <dbReference type="EMBL" id="QJC52812.1"/>
    </source>
</evidence>
<gene>
    <name evidence="6" type="ORF">HGI30_15380</name>
</gene>
<accession>A0A6H2GZI5</accession>
<evidence type="ECO:0000256" key="3">
    <source>
        <dbReference type="SAM" id="MobiDB-lite"/>
    </source>
</evidence>
<feature type="domain" description="Aerobactin siderophore biosynthesis IucA/IucC N-terminal" evidence="4">
    <location>
        <begin position="212"/>
        <end position="461"/>
    </location>
</feature>
<comment type="similarity">
    <text evidence="2">Belongs to the IucA/IucC family.</text>
</comment>
<evidence type="ECO:0000256" key="2">
    <source>
        <dbReference type="ARBA" id="ARBA00007832"/>
    </source>
</evidence>
<dbReference type="PANTHER" id="PTHR34384">
    <property type="entry name" value="L-2,3-DIAMINOPROPANOATE--CITRATE LIGASE"/>
    <property type="match status" value="1"/>
</dbReference>
<comment type="pathway">
    <text evidence="1">Siderophore biosynthesis.</text>
</comment>
<feature type="domain" description="Aerobactin siderophore biosynthesis IucA/IucC-like C-terminal" evidence="5">
    <location>
        <begin position="480"/>
        <end position="647"/>
    </location>
</feature>
<dbReference type="PANTHER" id="PTHR34384:SF6">
    <property type="entry name" value="STAPHYLOFERRIN B SYNTHASE"/>
    <property type="match status" value="1"/>
</dbReference>
<dbReference type="InterPro" id="IPR037455">
    <property type="entry name" value="LucA/IucC-like"/>
</dbReference>
<dbReference type="InterPro" id="IPR022770">
    <property type="entry name" value="IucA/IucC-like_C"/>
</dbReference>
<dbReference type="Pfam" id="PF06276">
    <property type="entry name" value="FhuF"/>
    <property type="match status" value="1"/>
</dbReference>
<dbReference type="RefSeq" id="WP_168908364.1">
    <property type="nucleotide sequence ID" value="NZ_CP051428.1"/>
</dbReference>
<feature type="compositionally biased region" description="Basic and acidic residues" evidence="3">
    <location>
        <begin position="1"/>
        <end position="53"/>
    </location>
</feature>
<dbReference type="GO" id="GO:0019290">
    <property type="term" value="P:siderophore biosynthetic process"/>
    <property type="evidence" value="ECO:0007669"/>
    <property type="project" value="InterPro"/>
</dbReference>
<dbReference type="KEGG" id="palr:HGI30_15380"/>